<evidence type="ECO:0000313" key="1">
    <source>
        <dbReference type="Ensembl" id="ENSPKIP00000021214.1"/>
    </source>
</evidence>
<dbReference type="Proteomes" id="UP000261540">
    <property type="component" value="Unplaced"/>
</dbReference>
<dbReference type="GO" id="GO:0000070">
    <property type="term" value="P:mitotic sister chromatid segregation"/>
    <property type="evidence" value="ECO:0007669"/>
    <property type="project" value="TreeGrafter"/>
</dbReference>
<reference evidence="1" key="2">
    <citation type="submission" date="2025-09" db="UniProtKB">
        <authorList>
            <consortium name="Ensembl"/>
        </authorList>
    </citation>
    <scope>IDENTIFICATION</scope>
</reference>
<dbReference type="OrthoDB" id="10062843at2759"/>
<dbReference type="SUPFAM" id="SSF48371">
    <property type="entry name" value="ARM repeat"/>
    <property type="match status" value="1"/>
</dbReference>
<dbReference type="InterPro" id="IPR016024">
    <property type="entry name" value="ARM-type_fold"/>
</dbReference>
<reference evidence="1" key="1">
    <citation type="submission" date="2025-08" db="UniProtKB">
        <authorList>
            <consortium name="Ensembl"/>
        </authorList>
    </citation>
    <scope>IDENTIFICATION</scope>
</reference>
<dbReference type="RefSeq" id="XP_023694477.1">
    <property type="nucleotide sequence ID" value="XM_023838709.2"/>
</dbReference>
<dbReference type="InterPro" id="IPR011989">
    <property type="entry name" value="ARM-like"/>
</dbReference>
<dbReference type="Ensembl" id="ENSPKIT00000001843.1">
    <property type="protein sequence ID" value="ENSPKIP00000021214.1"/>
    <property type="gene ID" value="ENSPKIG00000005698.1"/>
</dbReference>
<proteinExistence type="predicted"/>
<sequence>MTKRDSFLRSVSREHLADFLGFIRQHADRTDPFDLEEVLQEMHGDQRRALWENLSALLAESLLAYPVERWDGGMAGDSEDEVEVEVSPDLKSTMSVIDGVTAVASASVAVIQEDDAYSALLECTNILNGIRAALPPSEAPLQLAVGRLCEVWWRAGLEGREPLGHSAFLQCLERTLVLKNPGPEIQRLWSLHAVLQGVPFEAEHSQELTDPLLQCFMSVAHIRREEGRRFLTFLFGWDAGFIRMIHGTIKNQLQFFPKSITDDVADMYFRAWKAASGIVLEEIETTCIQDFMQHAVLLRRSSPVHAKVRQILGYFHKQKLRQGVDEMLSRLYKPILWRGLKATNSEVRANAALLFTEAFPIQDPGLSSEKLDEAVQKQLDMLFALLEDPHPMVRSTAVLGVCKIVAKYWEVIPPSILADFLKKLVTELAADINSADVRCSVFKCMTLILDNNLSHPLLEQLLPALKNGLHDNSEKVRVAFVDMLLKIKAVKAAKFWKVCSMEHLLARLEVDSRPVSRRIAGLLFNSFVPVDLPEVVWCERCVTLIQMNPVAARKFYQFAHMYTAPTNIAKLMLMIRRCLNACIQRGEGDDMNETAASNKENCTVLEDVLSSQDTATMASLLEVVVILWRSIRKSLELNQEAAQYTTCKFAQVLPEYFRVFQDERCTAPLILIASFMPAAAVPTFSCGVLSKLRRLELGAQESQYGALIDCLCSWGQAGHVTELIADWLTEALPRKTNKQGSERRVRIQEAVDTKPDLGLDFLVYLMSSRSRQAHLLGIQQNHLRQLLKSLWAWKSELYASLGLTEAEPGLSRVETALRAFSVHGRLSALLQNKFPEGRPYLEGLEHSVAWVAERVLPFLAAPSPQQQALAKQVVEACLTVCRDVTMVGLADEEFRKHLLDLCSVLLMSEGGQQCIVPLLSLLREVALECLTQSSRARSHQLDQLLGVAANIFQKVLEVMARKLRKQPDEGLQLCQETAADLGQFLCTVQDWKDVNLEAVGGVFSTVFAAVIVEVRHLLLKASCPEELVTPESIQDLPPLSACLLETILKAPKVTRSLLSETATSIELGAIEDVTGLAAVLHILAVVGHSGRFKAELKGIAVTIQHQLHKHQAVTAEDSGSTARIIYESAVKNLNAVLMV</sequence>
<keyword evidence="2" id="KW-1185">Reference proteome</keyword>
<dbReference type="STRING" id="1676925.ENSPKIP00000021214"/>
<dbReference type="PANTHER" id="PTHR16199:SF4">
    <property type="entry name" value="CONDENSIN-2 COMPLEX SUBUNIT G2"/>
    <property type="match status" value="1"/>
</dbReference>
<accession>A0A3B3RRU0</accession>
<dbReference type="RefSeq" id="XP_023694476.1">
    <property type="nucleotide sequence ID" value="XM_023838708.2"/>
</dbReference>
<evidence type="ECO:0000313" key="2">
    <source>
        <dbReference type="Proteomes" id="UP000261540"/>
    </source>
</evidence>
<dbReference type="GO" id="GO:0005634">
    <property type="term" value="C:nucleus"/>
    <property type="evidence" value="ECO:0007669"/>
    <property type="project" value="InterPro"/>
</dbReference>
<dbReference type="PANTHER" id="PTHR16199">
    <property type="entry name" value="CONDENSIN-2 COMPLEX SUBUNIT G2"/>
    <property type="match status" value="1"/>
</dbReference>
<dbReference type="GO" id="GO:0000796">
    <property type="term" value="C:condensin complex"/>
    <property type="evidence" value="ECO:0007669"/>
    <property type="project" value="TreeGrafter"/>
</dbReference>
<dbReference type="AlphaFoldDB" id="A0A3B3RRU0"/>
<dbReference type="CTD" id="54892"/>
<dbReference type="Pfam" id="PF12422">
    <property type="entry name" value="Condensin2nSMC"/>
    <property type="match status" value="1"/>
</dbReference>
<protein>
    <submittedName>
        <fullName evidence="1">Non-SMC condensin II complex, subunit G2</fullName>
    </submittedName>
</protein>
<dbReference type="GeneTree" id="ENSGT00490000043432"/>
<dbReference type="GeneID" id="111857632"/>
<dbReference type="InterPro" id="IPR024741">
    <property type="entry name" value="Condensin2_G2"/>
</dbReference>
<organism evidence="1 2">
    <name type="scientific">Paramormyrops kingsleyae</name>
    <dbReference type="NCBI Taxonomy" id="1676925"/>
    <lineage>
        <taxon>Eukaryota</taxon>
        <taxon>Metazoa</taxon>
        <taxon>Chordata</taxon>
        <taxon>Craniata</taxon>
        <taxon>Vertebrata</taxon>
        <taxon>Euteleostomi</taxon>
        <taxon>Actinopterygii</taxon>
        <taxon>Neopterygii</taxon>
        <taxon>Teleostei</taxon>
        <taxon>Osteoglossocephala</taxon>
        <taxon>Osteoglossomorpha</taxon>
        <taxon>Osteoglossiformes</taxon>
        <taxon>Mormyridae</taxon>
        <taxon>Paramormyrops</taxon>
    </lineage>
</organism>
<name>A0A3B3RRU0_9TELE</name>
<dbReference type="KEGG" id="pki:111857632"/>
<dbReference type="Gene3D" id="1.25.10.10">
    <property type="entry name" value="Leucine-rich Repeat Variant"/>
    <property type="match status" value="1"/>
</dbReference>